<dbReference type="KEGG" id="haly:HYG82_20500"/>
<feature type="domain" description="HTH bat-type" evidence="3">
    <location>
        <begin position="150"/>
        <end position="201"/>
    </location>
</feature>
<gene>
    <name evidence="4" type="ORF">HYG82_20500</name>
</gene>
<dbReference type="GeneID" id="56035725"/>
<evidence type="ECO:0000313" key="4">
    <source>
        <dbReference type="EMBL" id="QLG51040.1"/>
    </source>
</evidence>
<dbReference type="RefSeq" id="WP_179264163.1">
    <property type="nucleotide sequence ID" value="NZ_CP058601.1"/>
</dbReference>
<evidence type="ECO:0000313" key="5">
    <source>
        <dbReference type="Proteomes" id="UP000509241"/>
    </source>
</evidence>
<protein>
    <submittedName>
        <fullName evidence="4">Helix-turn-helix domain-containing protein</fullName>
    </submittedName>
</protein>
<organism evidence="4 5">
    <name type="scientific">Natrinema halophilum</name>
    <dbReference type="NCBI Taxonomy" id="1699371"/>
    <lineage>
        <taxon>Archaea</taxon>
        <taxon>Methanobacteriati</taxon>
        <taxon>Methanobacteriota</taxon>
        <taxon>Stenosarchaea group</taxon>
        <taxon>Halobacteria</taxon>
        <taxon>Halobacteriales</taxon>
        <taxon>Natrialbaceae</taxon>
        <taxon>Natrinema</taxon>
    </lineage>
</organism>
<sequence>MIRAQFRIRLPDGVWVREVSEAFPDASFKLLAGYRLEGKAIELGEIVADEADACVDAMRAHPAIARFELLESAGRRALGKYEVSDTNLYEFVDTSSLPIEFPIVARNGWFTFDLTGTREELERLQTVLETADVAYELQSVITTTETESLLTDRQREVLEAAIREGYFEVPRECTLADLADTVDVDKSTASTILRRGQATVLKWFLSGPEAKGRRVR</sequence>
<reference evidence="4 5" key="1">
    <citation type="submission" date="2020-07" db="EMBL/GenBank/DDBJ databases">
        <authorList>
            <person name="Cui H."/>
        </authorList>
    </citation>
    <scope>NUCLEOTIDE SEQUENCE [LARGE SCALE GENOMIC DNA]</scope>
    <source>
        <strain evidence="4 5">YPL8</strain>
    </source>
</reference>
<keyword evidence="1" id="KW-0805">Transcription regulation</keyword>
<dbReference type="OrthoDB" id="51502at2157"/>
<evidence type="ECO:0000256" key="1">
    <source>
        <dbReference type="ARBA" id="ARBA00023015"/>
    </source>
</evidence>
<name>A0A7D5L072_9EURY</name>
<keyword evidence="2" id="KW-0804">Transcription</keyword>
<dbReference type="Pfam" id="PF04967">
    <property type="entry name" value="HTH_10"/>
    <property type="match status" value="1"/>
</dbReference>
<dbReference type="AlphaFoldDB" id="A0A7D5L072"/>
<dbReference type="Proteomes" id="UP000509241">
    <property type="component" value="Chromosome"/>
</dbReference>
<keyword evidence="5" id="KW-1185">Reference proteome</keyword>
<accession>A0A7D5L072</accession>
<proteinExistence type="predicted"/>
<dbReference type="EMBL" id="CP058601">
    <property type="protein sequence ID" value="QLG51040.1"/>
    <property type="molecule type" value="Genomic_DNA"/>
</dbReference>
<dbReference type="PANTHER" id="PTHR34236">
    <property type="entry name" value="DIMETHYL SULFOXIDE REDUCTASE TRANSCRIPTIONAL ACTIVATOR"/>
    <property type="match status" value="1"/>
</dbReference>
<dbReference type="PANTHER" id="PTHR34236:SF1">
    <property type="entry name" value="DIMETHYL SULFOXIDE REDUCTASE TRANSCRIPTIONAL ACTIVATOR"/>
    <property type="match status" value="1"/>
</dbReference>
<dbReference type="InterPro" id="IPR007050">
    <property type="entry name" value="HTH_bacterioopsin"/>
</dbReference>
<evidence type="ECO:0000259" key="3">
    <source>
        <dbReference type="Pfam" id="PF04967"/>
    </source>
</evidence>
<evidence type="ECO:0000256" key="2">
    <source>
        <dbReference type="ARBA" id="ARBA00023163"/>
    </source>
</evidence>